<gene>
    <name evidence="11" type="ORF">CHLRE_05g245550v5</name>
</gene>
<dbReference type="InterPro" id="IPR045495">
    <property type="entry name" value="PI4K_N"/>
</dbReference>
<keyword evidence="6" id="KW-0418">Kinase</keyword>
<dbReference type="InterPro" id="IPR000403">
    <property type="entry name" value="PI3/4_kinase_cat_dom"/>
</dbReference>
<evidence type="ECO:0000313" key="11">
    <source>
        <dbReference type="EMBL" id="PNW83380.1"/>
    </source>
</evidence>
<dbReference type="InterPro" id="IPR016024">
    <property type="entry name" value="ARM-type_fold"/>
</dbReference>
<dbReference type="InterPro" id="IPR001263">
    <property type="entry name" value="PI3K_accessory_dom"/>
</dbReference>
<keyword evidence="5" id="KW-0547">Nucleotide-binding</keyword>
<feature type="domain" description="PIK helical" evidence="10">
    <location>
        <begin position="1776"/>
        <end position="1946"/>
    </location>
</feature>
<dbReference type="PROSITE" id="PS51545">
    <property type="entry name" value="PIK_HELICAL"/>
    <property type="match status" value="1"/>
</dbReference>
<dbReference type="FunFam" id="1.10.1070.11:FF:000012">
    <property type="entry name" value="Phosphatidylinositol 4-kinase alpha 1"/>
    <property type="match status" value="1"/>
</dbReference>
<dbReference type="PANTHER" id="PTHR10048">
    <property type="entry name" value="PHOSPHATIDYLINOSITOL KINASE"/>
    <property type="match status" value="1"/>
</dbReference>
<dbReference type="Proteomes" id="UP000006906">
    <property type="component" value="Chromosome 5"/>
</dbReference>
<evidence type="ECO:0000259" key="10">
    <source>
        <dbReference type="PROSITE" id="PS51545"/>
    </source>
</evidence>
<dbReference type="InterPro" id="IPR018936">
    <property type="entry name" value="PI3/4_kinase_CS"/>
</dbReference>
<dbReference type="Pfam" id="PF00613">
    <property type="entry name" value="PI3Ka"/>
    <property type="match status" value="1"/>
</dbReference>
<dbReference type="PROSITE" id="PS00915">
    <property type="entry name" value="PI3_4_KINASE_1"/>
    <property type="match status" value="1"/>
</dbReference>
<keyword evidence="12" id="KW-1185">Reference proteome</keyword>
<feature type="region of interest" description="Disordered" evidence="8">
    <location>
        <begin position="1003"/>
        <end position="1091"/>
    </location>
</feature>
<comment type="similarity">
    <text evidence="2">Belongs to the PI3/PI4-kinase family. Type III PI4K subfamily.</text>
</comment>
<dbReference type="GO" id="GO:0048015">
    <property type="term" value="P:phosphatidylinositol-mediated signaling"/>
    <property type="evidence" value="ECO:0000318"/>
    <property type="project" value="GO_Central"/>
</dbReference>
<dbReference type="InterPro" id="IPR011009">
    <property type="entry name" value="Kinase-like_dom_sf"/>
</dbReference>
<feature type="compositionally biased region" description="Low complexity" evidence="8">
    <location>
        <begin position="1003"/>
        <end position="1024"/>
    </location>
</feature>
<dbReference type="InterPro" id="IPR015433">
    <property type="entry name" value="PI3/4_kinase"/>
</dbReference>
<dbReference type="SUPFAM" id="SSF48371">
    <property type="entry name" value="ARM repeat"/>
    <property type="match status" value="1"/>
</dbReference>
<dbReference type="SMART" id="SM00145">
    <property type="entry name" value="PI3Ka"/>
    <property type="match status" value="1"/>
</dbReference>
<dbReference type="Gramene" id="PNW83380">
    <property type="protein sequence ID" value="PNW83380"/>
    <property type="gene ID" value="CHLRE_05g245550v5"/>
</dbReference>
<proteinExistence type="inferred from homology"/>
<dbReference type="InterPro" id="IPR036940">
    <property type="entry name" value="PI3/4_kinase_cat_sf"/>
</dbReference>
<dbReference type="InParanoid" id="A0A2K3DS70"/>
<protein>
    <recommendedName>
        <fullName evidence="3">1-phosphatidylinositol 4-kinase</fullName>
        <ecNumber evidence="3">2.7.1.67</ecNumber>
    </recommendedName>
</protein>
<dbReference type="GO" id="GO:0005524">
    <property type="term" value="F:ATP binding"/>
    <property type="evidence" value="ECO:0007669"/>
    <property type="project" value="UniProtKB-KW"/>
</dbReference>
<dbReference type="PANTHER" id="PTHR10048:SF15">
    <property type="entry name" value="PHOSPHATIDYLINOSITOL 4-KINASE ALPHA"/>
    <property type="match status" value="1"/>
</dbReference>
<sequence length="2328" mass="237855">MPTTDYLLEYRSSWAQSLAALRPAEEQKVELLLQLCAQPASSEEDGSQEQLSTREVAANLLPLISFVLKSGGQRVDLVMPEVARQLPLLTAGWVEPVSDPEALEKLFGEVFTALRSVIRHKGIKASWRQVLSAAVGDLLIRLVQALLRMPPTTPAAAAAAAAPAPGAPLQPGAPALVLLRALTRSDAAGGGGGGAGALPLLPVDAEVLLTWMVEKVLPLDGKVPQLSFSAAPPPAGSRAALAAAAAGDEKLLLLAAALVRTMLGGGAAAALAQQGESAATKERSLLTTLLTWSMGLIRGVLTRLLQPATGVDALSAAVLSGKQAQQQEATGAGGAAITRAAARLAASAMRGLLLLRPQEAAAGASGGGALSAAARGQLLEVISMMLDMSEACVSAALEIGAQAPSSDKMLDTASFILEDCSSLIVTAAREAAHAAAAAATPNGSPSKPGGGPSGAAADVGVVFSRLKAILLAAAALVGPASASVAGWSGFWAWDISRPLTASYAADRAGGAAKPPGWGAQRLCCNVAEALTCGLAASYMAGNRAYVSALLLLPLSVPDAGANAGAAATNEAEVLSLATGRLFVLLRGDDGLARRMVPLLTDVLGQGLALGATNHSSTGAAANGAGGAGTAANGGAGAAAGGGNAAMVALQASVVQTLAAMASCSVRAERTTTWAYGQVSDVLLRLLLESRHAAAPAAALAAAAKGPGAGALSAGLLTLARGMRRAPSVARRDLRSRLLVQFSELGLRAGAQGAAGAAAVAEMGALLPAVAEACEAAEEGLGGLGYMPSSVSRLSLNGAASTAARGGRPGALTSMTSSVGAQKADIATVKLLRNLWLYCALFGLTKPTAAPAQLEAAGRIAAVTPMILLADGAFSEQDVAEQLKAELGDRLRLAGEAVASPARLRASLQSVLGVAVGGTPQPPPDANMQAYLLAVATAELCRARHAPRVLDAEYSPISMPLMYLQSADPAKSDAAWYTVIAEKSFDAYLARLKAEASAAVAAADRGTADPAPAANAPRRPSYTGLPPSPGGGGVRVAPAPANGAASAASASPFATGAWPGGDPAVAGADDDDSDDDNEDAGQSNGHGGAVSETGIMPELMVGGAAAGAASSAVNGAIAAAAECERCLEALAVALIRHLGVSGGHVDGQAPLSSTAADRLLRRLLEAYSPIYWSHACVAALLGELETEEGVDHPLSEVPGASNLTSSTYELGGGGGSGGGGPVWRWLKAWVYAAARAAPTRTEAMLHQFLGQSSVAAYTLGGDGAVGGGAASAILAGTGGGAAGAGGGGGGTRGVSSLQASAEHHRAHVAALRRAADLLAICADARRRAAGGAGAGVAADGTMALCRKLFFAGAVVGVQFSAGGPSAGPTVVAEKVLSALEEVLGAPAAPGAARLLEQRYLGAAAFLAREAAEAAEAALVGSEAHALAYRLLQSLCTAPIKRFTPDMMGLAVFAWTWITTAGPAWLVPLVSRTAAVWSNTVDRGLGLFSGAWTPDSAAAAAAAAAAEAEAAGGAGGGAGGGFISAAGPPSREEAALLAALSCHHQWVAFLFEMWSSAGDRTDAEQRALALVFEKLLHHSLLHPERLSSHPAAAAPLFRLLQLTLAFCQHCARMRPAGAPVPPSHALLYDRVLRSGLLWFAHAPSFTARMSQRQAEEQHAAVSDFAALLAAMGASAWPVVAAGPVYDRHRDGQSAIEAVGWPSNTLPVSSVVWGAAAKGLRTSDAAALLTALCRNEVTRLTVWARPLAAAAAAGGGGAAGQVLSLTPAMVKIAWLVSPKLAVAVVRRCPAPASNAAGGDAAHRALEKLLIEAASEPRVQELPEAALFLATPEAARANAPHLAALATWAPAGAVEGLQLMSGPALLHAGVKAYALRCLHATAPARVAFFLPQLVQALRNDSDGATARFLLDTAAADDLFLHQLMWALVTEERPPQEEFNPEVKRSGWQPPADTGLWEPAARLKQRVLAGMTPVSAAYWNAENDYFNQVTSISGILKKLEPDERRPKIRSELQRFAPGRPDLYVPTNPDCRVLAHIPESGTPMQSAAKVPILVAFKVEQRPPAPLPPLTRSLACIFKVGDDCRQDVLALQVISILKGAFSAAGLDLYLCPYGCIPTGYGRGIIEVVPHTKSRAAMGELSDRGLHEIFVSQFGPPGTPGFERARHNFIVSEAAYAVASFILQAKDRHNGNLLIDSSGRLVHIDFGFILEISPGGNMGFESAAFKLSHEMTQLLDPGGLRNSGHFRLFEELVVRGYLAARTVAEPIIATVALMADSGLPCFGHGKPLPHLRRRFHLEMSEGQAAAFMRGAIADAYQKWTTGFYDYIQNLQNRIPY</sequence>
<feature type="compositionally biased region" description="Acidic residues" evidence="8">
    <location>
        <begin position="1067"/>
        <end position="1078"/>
    </location>
</feature>
<dbReference type="GeneID" id="5726474"/>
<keyword evidence="7" id="KW-0067">ATP-binding</keyword>
<comment type="catalytic activity">
    <reaction evidence="1">
        <text>a 1,2-diacyl-sn-glycero-3-phospho-(1D-myo-inositol) + ATP = a 1,2-diacyl-sn-glycero-3-phospho-(1D-myo-inositol 4-phosphate) + ADP + H(+)</text>
        <dbReference type="Rhea" id="RHEA:19877"/>
        <dbReference type="ChEBI" id="CHEBI:15378"/>
        <dbReference type="ChEBI" id="CHEBI:30616"/>
        <dbReference type="ChEBI" id="CHEBI:57880"/>
        <dbReference type="ChEBI" id="CHEBI:58178"/>
        <dbReference type="ChEBI" id="CHEBI:456216"/>
        <dbReference type="EC" id="2.7.1.67"/>
    </reaction>
</comment>
<organism evidence="11 12">
    <name type="scientific">Chlamydomonas reinhardtii</name>
    <name type="common">Chlamydomonas smithii</name>
    <dbReference type="NCBI Taxonomy" id="3055"/>
    <lineage>
        <taxon>Eukaryota</taxon>
        <taxon>Viridiplantae</taxon>
        <taxon>Chlorophyta</taxon>
        <taxon>core chlorophytes</taxon>
        <taxon>Chlorophyceae</taxon>
        <taxon>CS clade</taxon>
        <taxon>Chlamydomonadales</taxon>
        <taxon>Chlamydomonadaceae</taxon>
        <taxon>Chlamydomonas</taxon>
    </lineage>
</organism>
<evidence type="ECO:0000256" key="7">
    <source>
        <dbReference type="ARBA" id="ARBA00022840"/>
    </source>
</evidence>
<evidence type="ECO:0000256" key="1">
    <source>
        <dbReference type="ARBA" id="ARBA00001686"/>
    </source>
</evidence>
<evidence type="ECO:0000256" key="6">
    <source>
        <dbReference type="ARBA" id="ARBA00022777"/>
    </source>
</evidence>
<dbReference type="SUPFAM" id="SSF56112">
    <property type="entry name" value="Protein kinase-like (PK-like)"/>
    <property type="match status" value="1"/>
</dbReference>
<dbReference type="GO" id="GO:0005886">
    <property type="term" value="C:plasma membrane"/>
    <property type="evidence" value="ECO:0000318"/>
    <property type="project" value="GO_Central"/>
</dbReference>
<dbReference type="STRING" id="3055.A0A2K3DS70"/>
<dbReference type="PaxDb" id="3055-EDP07180"/>
<evidence type="ECO:0000256" key="3">
    <source>
        <dbReference type="ARBA" id="ARBA00012169"/>
    </source>
</evidence>
<dbReference type="Gene3D" id="1.25.40.70">
    <property type="entry name" value="Phosphatidylinositol 3-kinase, accessory domain (PIK)"/>
    <property type="match status" value="1"/>
</dbReference>
<feature type="domain" description="PI3K/PI4K catalytic" evidence="9">
    <location>
        <begin position="2031"/>
        <end position="2312"/>
    </location>
</feature>
<dbReference type="GO" id="GO:0004430">
    <property type="term" value="F:1-phosphatidylinositol 4-kinase activity"/>
    <property type="evidence" value="ECO:0000318"/>
    <property type="project" value="GO_Central"/>
</dbReference>
<reference evidence="11 12" key="1">
    <citation type="journal article" date="2007" name="Science">
        <title>The Chlamydomonas genome reveals the evolution of key animal and plant functions.</title>
        <authorList>
            <person name="Merchant S.S."/>
            <person name="Prochnik S.E."/>
            <person name="Vallon O."/>
            <person name="Harris E.H."/>
            <person name="Karpowicz S.J."/>
            <person name="Witman G.B."/>
            <person name="Terry A."/>
            <person name="Salamov A."/>
            <person name="Fritz-Laylin L.K."/>
            <person name="Marechal-Drouard L."/>
            <person name="Marshall W.F."/>
            <person name="Qu L.H."/>
            <person name="Nelson D.R."/>
            <person name="Sanderfoot A.A."/>
            <person name="Spalding M.H."/>
            <person name="Kapitonov V.V."/>
            <person name="Ren Q."/>
            <person name="Ferris P."/>
            <person name="Lindquist E."/>
            <person name="Shapiro H."/>
            <person name="Lucas S.M."/>
            <person name="Grimwood J."/>
            <person name="Schmutz J."/>
            <person name="Cardol P."/>
            <person name="Cerutti H."/>
            <person name="Chanfreau G."/>
            <person name="Chen C.L."/>
            <person name="Cognat V."/>
            <person name="Croft M.T."/>
            <person name="Dent R."/>
            <person name="Dutcher S."/>
            <person name="Fernandez E."/>
            <person name="Fukuzawa H."/>
            <person name="Gonzalez-Ballester D."/>
            <person name="Gonzalez-Halphen D."/>
            <person name="Hallmann A."/>
            <person name="Hanikenne M."/>
            <person name="Hippler M."/>
            <person name="Inwood W."/>
            <person name="Jabbari K."/>
            <person name="Kalanon M."/>
            <person name="Kuras R."/>
            <person name="Lefebvre P.A."/>
            <person name="Lemaire S.D."/>
            <person name="Lobanov A.V."/>
            <person name="Lohr M."/>
            <person name="Manuell A."/>
            <person name="Meier I."/>
            <person name="Mets L."/>
            <person name="Mittag M."/>
            <person name="Mittelmeier T."/>
            <person name="Moroney J.V."/>
            <person name="Moseley J."/>
            <person name="Napoli C."/>
            <person name="Nedelcu A.M."/>
            <person name="Niyogi K."/>
            <person name="Novoselov S.V."/>
            <person name="Paulsen I.T."/>
            <person name="Pazour G."/>
            <person name="Purton S."/>
            <person name="Ral J.P."/>
            <person name="Riano-Pachon D.M."/>
            <person name="Riekhof W."/>
            <person name="Rymarquis L."/>
            <person name="Schroda M."/>
            <person name="Stern D."/>
            <person name="Umen J."/>
            <person name="Willows R."/>
            <person name="Wilson N."/>
            <person name="Zimmer S.L."/>
            <person name="Allmer J."/>
            <person name="Balk J."/>
            <person name="Bisova K."/>
            <person name="Chen C.J."/>
            <person name="Elias M."/>
            <person name="Gendler K."/>
            <person name="Hauser C."/>
            <person name="Lamb M.R."/>
            <person name="Ledford H."/>
            <person name="Long J.C."/>
            <person name="Minagawa J."/>
            <person name="Page M.D."/>
            <person name="Pan J."/>
            <person name="Pootakham W."/>
            <person name="Roje S."/>
            <person name="Rose A."/>
            <person name="Stahlberg E."/>
            <person name="Terauchi A.M."/>
            <person name="Yang P."/>
            <person name="Ball S."/>
            <person name="Bowler C."/>
            <person name="Dieckmann C.L."/>
            <person name="Gladyshev V.N."/>
            <person name="Green P."/>
            <person name="Jorgensen R."/>
            <person name="Mayfield S."/>
            <person name="Mueller-Roeber B."/>
            <person name="Rajamani S."/>
            <person name="Sayre R.T."/>
            <person name="Brokstein P."/>
            <person name="Dubchak I."/>
            <person name="Goodstein D."/>
            <person name="Hornick L."/>
            <person name="Huang Y.W."/>
            <person name="Jhaveri J."/>
            <person name="Luo Y."/>
            <person name="Martinez D."/>
            <person name="Ngau W.C."/>
            <person name="Otillar B."/>
            <person name="Poliakov A."/>
            <person name="Porter A."/>
            <person name="Szajkowski L."/>
            <person name="Werner G."/>
            <person name="Zhou K."/>
            <person name="Grigoriev I.V."/>
            <person name="Rokhsar D.S."/>
            <person name="Grossman A.R."/>
        </authorList>
    </citation>
    <scope>NUCLEOTIDE SEQUENCE [LARGE SCALE GENOMIC DNA]</scope>
    <source>
        <strain evidence="12">CC-503</strain>
    </source>
</reference>
<evidence type="ECO:0000256" key="4">
    <source>
        <dbReference type="ARBA" id="ARBA00022679"/>
    </source>
</evidence>
<dbReference type="FunFam" id="1.25.40.70:FF:000043">
    <property type="entry name" value="Phosphatidylinositol 4-kinase"/>
    <property type="match status" value="1"/>
</dbReference>
<dbReference type="KEGG" id="cre:CHLRE_05g245550v5"/>
<dbReference type="EC" id="2.7.1.67" evidence="3"/>
<dbReference type="FunFam" id="3.30.1010.10:FF:000014">
    <property type="entry name" value="Phosphatidylinositol 4-kinase STT4"/>
    <property type="match status" value="1"/>
</dbReference>
<dbReference type="InterPro" id="IPR042236">
    <property type="entry name" value="PI3K_accessory_sf"/>
</dbReference>
<dbReference type="GO" id="GO:0005737">
    <property type="term" value="C:cytoplasm"/>
    <property type="evidence" value="ECO:0000318"/>
    <property type="project" value="GO_Central"/>
</dbReference>
<feature type="compositionally biased region" description="Low complexity" evidence="8">
    <location>
        <begin position="1034"/>
        <end position="1066"/>
    </location>
</feature>
<accession>A0A2K3DS70</accession>
<keyword evidence="4" id="KW-0808">Transferase</keyword>
<name>A0A2K3DS70_CHLRE</name>
<evidence type="ECO:0000256" key="8">
    <source>
        <dbReference type="SAM" id="MobiDB-lite"/>
    </source>
</evidence>
<dbReference type="EMBL" id="CM008966">
    <property type="protein sequence ID" value="PNW83380.1"/>
    <property type="molecule type" value="Genomic_DNA"/>
</dbReference>
<evidence type="ECO:0000256" key="2">
    <source>
        <dbReference type="ARBA" id="ARBA00006209"/>
    </source>
</evidence>
<dbReference type="SMART" id="SM00146">
    <property type="entry name" value="PI3Kc"/>
    <property type="match status" value="1"/>
</dbReference>
<evidence type="ECO:0000313" key="12">
    <source>
        <dbReference type="Proteomes" id="UP000006906"/>
    </source>
</evidence>
<dbReference type="RefSeq" id="XP_042924649.1">
    <property type="nucleotide sequence ID" value="XM_043062500.1"/>
</dbReference>
<dbReference type="Pfam" id="PF19274">
    <property type="entry name" value="PI4K_N"/>
    <property type="match status" value="2"/>
</dbReference>
<dbReference type="Pfam" id="PF00454">
    <property type="entry name" value="PI3_PI4_kinase"/>
    <property type="match status" value="1"/>
</dbReference>
<dbReference type="PROSITE" id="PS50290">
    <property type="entry name" value="PI3_4_KINASE_3"/>
    <property type="match status" value="1"/>
</dbReference>
<dbReference type="ExpressionAtlas" id="A0A2K3DS70">
    <property type="expression patterns" value="baseline and differential"/>
</dbReference>
<dbReference type="Gene3D" id="3.30.1010.10">
    <property type="entry name" value="Phosphatidylinositol 3-kinase Catalytic Subunit, Chain A, domain 4"/>
    <property type="match status" value="1"/>
</dbReference>
<dbReference type="OrthoDB" id="10264149at2759"/>
<dbReference type="GO" id="GO:0046854">
    <property type="term" value="P:phosphatidylinositol phosphate biosynthetic process"/>
    <property type="evidence" value="ECO:0000318"/>
    <property type="project" value="GO_Central"/>
</dbReference>
<dbReference type="FunCoup" id="A0A2K3DS70">
    <property type="interactions" value="1902"/>
</dbReference>
<dbReference type="CDD" id="cd05167">
    <property type="entry name" value="PI4Kc_III_alpha"/>
    <property type="match status" value="1"/>
</dbReference>
<evidence type="ECO:0000259" key="9">
    <source>
        <dbReference type="PROSITE" id="PS50290"/>
    </source>
</evidence>
<dbReference type="Gene3D" id="1.10.1070.11">
    <property type="entry name" value="Phosphatidylinositol 3-/4-kinase, catalytic domain"/>
    <property type="match status" value="1"/>
</dbReference>
<evidence type="ECO:0000256" key="5">
    <source>
        <dbReference type="ARBA" id="ARBA00022741"/>
    </source>
</evidence>